<gene>
    <name evidence="1" type="ORF">TBK1r_64540</name>
</gene>
<dbReference type="EMBL" id="CP036432">
    <property type="protein sequence ID" value="QDV87424.1"/>
    <property type="molecule type" value="Genomic_DNA"/>
</dbReference>
<name>A0ABX5XZI7_9BACT</name>
<evidence type="ECO:0000313" key="1">
    <source>
        <dbReference type="EMBL" id="QDV87424.1"/>
    </source>
</evidence>
<organism evidence="1 2">
    <name type="scientific">Stieleria magnilauensis</name>
    <dbReference type="NCBI Taxonomy" id="2527963"/>
    <lineage>
        <taxon>Bacteria</taxon>
        <taxon>Pseudomonadati</taxon>
        <taxon>Planctomycetota</taxon>
        <taxon>Planctomycetia</taxon>
        <taxon>Pirellulales</taxon>
        <taxon>Pirellulaceae</taxon>
        <taxon>Stieleria</taxon>
    </lineage>
</organism>
<protein>
    <submittedName>
        <fullName evidence="1">Uncharacterized protein</fullName>
    </submittedName>
</protein>
<proteinExistence type="predicted"/>
<sequence length="183" mass="20660">MKKRTVYLLCAFLAALVIVPVVVYATFRTHNQLDRFLDQRIALLEKLDANAKELPPGFEHVLPPSASATHPGNDHIRSVIRGGQRWYGDTYSSYDLRLVGSSRDAAPRDVLTELFEHLTRGMGKLGFVSPKSGGPDWIVENRRAAHSTWWHNSNRNLLLTISVVVDAESNSVHVTRYVHEQFN</sequence>
<dbReference type="RefSeq" id="WP_145219100.1">
    <property type="nucleotide sequence ID" value="NZ_CP036432.1"/>
</dbReference>
<evidence type="ECO:0000313" key="2">
    <source>
        <dbReference type="Proteomes" id="UP000318081"/>
    </source>
</evidence>
<accession>A0ABX5XZI7</accession>
<keyword evidence="2" id="KW-1185">Reference proteome</keyword>
<reference evidence="1 2" key="1">
    <citation type="submission" date="2019-02" db="EMBL/GenBank/DDBJ databases">
        <title>Deep-cultivation of Planctomycetes and their phenomic and genomic characterization uncovers novel biology.</title>
        <authorList>
            <person name="Wiegand S."/>
            <person name="Jogler M."/>
            <person name="Boedeker C."/>
            <person name="Pinto D."/>
            <person name="Vollmers J."/>
            <person name="Rivas-Marin E."/>
            <person name="Kohn T."/>
            <person name="Peeters S.H."/>
            <person name="Heuer A."/>
            <person name="Rast P."/>
            <person name="Oberbeckmann S."/>
            <person name="Bunk B."/>
            <person name="Jeske O."/>
            <person name="Meyerdierks A."/>
            <person name="Storesund J.E."/>
            <person name="Kallscheuer N."/>
            <person name="Luecker S."/>
            <person name="Lage O.M."/>
            <person name="Pohl T."/>
            <person name="Merkel B.J."/>
            <person name="Hornburger P."/>
            <person name="Mueller R.-W."/>
            <person name="Bruemmer F."/>
            <person name="Labrenz M."/>
            <person name="Spormann A.M."/>
            <person name="Op den Camp H."/>
            <person name="Overmann J."/>
            <person name="Amann R."/>
            <person name="Jetten M.S.M."/>
            <person name="Mascher T."/>
            <person name="Medema M.H."/>
            <person name="Devos D.P."/>
            <person name="Kaster A.-K."/>
            <person name="Ovreas L."/>
            <person name="Rohde M."/>
            <person name="Galperin M.Y."/>
            <person name="Jogler C."/>
        </authorList>
    </citation>
    <scope>NUCLEOTIDE SEQUENCE [LARGE SCALE GENOMIC DNA]</scope>
    <source>
        <strain evidence="1 2">TBK1r</strain>
    </source>
</reference>
<dbReference type="Proteomes" id="UP000318081">
    <property type="component" value="Chromosome"/>
</dbReference>